<dbReference type="InterPro" id="IPR047272">
    <property type="entry name" value="S49_SppA_C"/>
</dbReference>
<dbReference type="AlphaFoldDB" id="Q0AUA0"/>
<dbReference type="InterPro" id="IPR029045">
    <property type="entry name" value="ClpP/crotonase-like_dom_sf"/>
</dbReference>
<dbReference type="KEGG" id="swo:Swol_2415"/>
<keyword evidence="3" id="KW-0378">Hydrolase</keyword>
<feature type="domain" description="Peptidase S49" evidence="5">
    <location>
        <begin position="106"/>
        <end position="259"/>
    </location>
</feature>
<gene>
    <name evidence="6" type="ordered locus">Swol_2415</name>
</gene>
<dbReference type="Gene3D" id="3.90.226.10">
    <property type="entry name" value="2-enoyl-CoA Hydratase, Chain A, domain 1"/>
    <property type="match status" value="2"/>
</dbReference>
<evidence type="ECO:0000313" key="6">
    <source>
        <dbReference type="EMBL" id="ABI69704.1"/>
    </source>
</evidence>
<protein>
    <submittedName>
        <fullName evidence="6">Signal peptide peptidase A. Serine peptidase. MEROPS family S49</fullName>
    </submittedName>
</protein>
<evidence type="ECO:0000256" key="2">
    <source>
        <dbReference type="ARBA" id="ARBA00022670"/>
    </source>
</evidence>
<dbReference type="HOGENOM" id="CLU_046540_0_2_9"/>
<reference evidence="7" key="1">
    <citation type="journal article" date="2010" name="Environ. Microbiol.">
        <title>The genome of Syntrophomonas wolfei: new insights into syntrophic metabolism and biohydrogen production.</title>
        <authorList>
            <person name="Sieber J.R."/>
            <person name="Sims D.R."/>
            <person name="Han C."/>
            <person name="Kim E."/>
            <person name="Lykidis A."/>
            <person name="Lapidus A.L."/>
            <person name="McDonnald E."/>
            <person name="Rohlin L."/>
            <person name="Culley D.E."/>
            <person name="Gunsalus R."/>
            <person name="McInerney M.J."/>
        </authorList>
    </citation>
    <scope>NUCLEOTIDE SEQUENCE [LARGE SCALE GENOMIC DNA]</scope>
    <source>
        <strain evidence="7">DSM 2245B / Goettingen</strain>
    </source>
</reference>
<keyword evidence="4" id="KW-0720">Serine protease</keyword>
<accession>Q0AUA0</accession>
<dbReference type="Pfam" id="PF01343">
    <property type="entry name" value="Peptidase_S49"/>
    <property type="match status" value="1"/>
</dbReference>
<evidence type="ECO:0000256" key="1">
    <source>
        <dbReference type="ARBA" id="ARBA00008683"/>
    </source>
</evidence>
<dbReference type="EMBL" id="CP000448">
    <property type="protein sequence ID" value="ABI69704.1"/>
    <property type="molecule type" value="Genomic_DNA"/>
</dbReference>
<dbReference type="GO" id="GO:0006508">
    <property type="term" value="P:proteolysis"/>
    <property type="evidence" value="ECO:0007669"/>
    <property type="project" value="UniProtKB-KW"/>
</dbReference>
<dbReference type="eggNOG" id="COG0616">
    <property type="taxonomic scope" value="Bacteria"/>
</dbReference>
<name>Q0AUA0_SYNWW</name>
<dbReference type="PANTHER" id="PTHR42987:SF4">
    <property type="entry name" value="PROTEASE SOHB-RELATED"/>
    <property type="match status" value="1"/>
</dbReference>
<evidence type="ECO:0000313" key="7">
    <source>
        <dbReference type="Proteomes" id="UP000001968"/>
    </source>
</evidence>
<keyword evidence="7" id="KW-1185">Reference proteome</keyword>
<dbReference type="InterPro" id="IPR002142">
    <property type="entry name" value="Peptidase_S49"/>
</dbReference>
<dbReference type="SUPFAM" id="SSF52096">
    <property type="entry name" value="ClpP/crotonase"/>
    <property type="match status" value="1"/>
</dbReference>
<sequence length="297" mass="32352">MHKKLVVFLLLIFLLLMAGLSIRAVNRLDHGSTREGTATIAVVQINGPISGVSSWLENSSSTAGDIMEAIRKAGKREDIKAVVVRIDSPGGSAGASQEIAMELERLREKGKPVVTSMGDVCASGGYWIACSTDHIVANGASLTGSIGVIMQLSNLEGLYGKLGIRNQTIKSGEHKDMGSTSRELSAEEEKILQDLVDDSYQQFLEQVQKGRQEKIAADKLLEIADGRIFTGKQALELGLVDSLGNYYDAVRQAEKMAGIKGESKLEVINAFSWWERLKLDMFNPNLFQQGGFAELKY</sequence>
<proteinExistence type="inferred from homology"/>
<dbReference type="STRING" id="335541.Swol_2415"/>
<dbReference type="Proteomes" id="UP000001968">
    <property type="component" value="Chromosome"/>
</dbReference>
<evidence type="ECO:0000256" key="4">
    <source>
        <dbReference type="ARBA" id="ARBA00022825"/>
    </source>
</evidence>
<evidence type="ECO:0000259" key="5">
    <source>
        <dbReference type="Pfam" id="PF01343"/>
    </source>
</evidence>
<dbReference type="PANTHER" id="PTHR42987">
    <property type="entry name" value="PEPTIDASE S49"/>
    <property type="match status" value="1"/>
</dbReference>
<dbReference type="CDD" id="cd07023">
    <property type="entry name" value="S49_Sppa_N_C"/>
    <property type="match status" value="1"/>
</dbReference>
<organism evidence="6 7">
    <name type="scientific">Syntrophomonas wolfei subsp. wolfei (strain DSM 2245B / Goettingen)</name>
    <dbReference type="NCBI Taxonomy" id="335541"/>
    <lineage>
        <taxon>Bacteria</taxon>
        <taxon>Bacillati</taxon>
        <taxon>Bacillota</taxon>
        <taxon>Clostridia</taxon>
        <taxon>Eubacteriales</taxon>
        <taxon>Syntrophomonadaceae</taxon>
        <taxon>Syntrophomonas</taxon>
    </lineage>
</organism>
<dbReference type="GO" id="GO:0008236">
    <property type="term" value="F:serine-type peptidase activity"/>
    <property type="evidence" value="ECO:0007669"/>
    <property type="project" value="UniProtKB-KW"/>
</dbReference>
<dbReference type="OrthoDB" id="9764363at2"/>
<dbReference type="InterPro" id="IPR004635">
    <property type="entry name" value="Pept_S49_SppA"/>
</dbReference>
<evidence type="ECO:0000256" key="3">
    <source>
        <dbReference type="ARBA" id="ARBA00022801"/>
    </source>
</evidence>
<dbReference type="NCBIfam" id="TIGR00706">
    <property type="entry name" value="SppA_dom"/>
    <property type="match status" value="1"/>
</dbReference>
<dbReference type="RefSeq" id="WP_011641788.1">
    <property type="nucleotide sequence ID" value="NC_008346.1"/>
</dbReference>
<keyword evidence="2" id="KW-0645">Protease</keyword>
<comment type="similarity">
    <text evidence="1">Belongs to the peptidase S49 family.</text>
</comment>